<dbReference type="Proteomes" id="UP001139031">
    <property type="component" value="Unassembled WGS sequence"/>
</dbReference>
<proteinExistence type="predicted"/>
<comment type="caution">
    <text evidence="1">The sequence shown here is derived from an EMBL/GenBank/DDBJ whole genome shotgun (WGS) entry which is preliminary data.</text>
</comment>
<evidence type="ECO:0000313" key="1">
    <source>
        <dbReference type="EMBL" id="MBZ5709315.1"/>
    </source>
</evidence>
<name>A0ABS7TM85_9BACT</name>
<organism evidence="1 2">
    <name type="scientific">Nannocystis pusilla</name>
    <dbReference type="NCBI Taxonomy" id="889268"/>
    <lineage>
        <taxon>Bacteria</taxon>
        <taxon>Pseudomonadati</taxon>
        <taxon>Myxococcota</taxon>
        <taxon>Polyangia</taxon>
        <taxon>Nannocystales</taxon>
        <taxon>Nannocystaceae</taxon>
        <taxon>Nannocystis</taxon>
    </lineage>
</organism>
<reference evidence="1" key="1">
    <citation type="submission" date="2021-08" db="EMBL/GenBank/DDBJ databases">
        <authorList>
            <person name="Stevens D.C."/>
        </authorList>
    </citation>
    <scope>NUCLEOTIDE SEQUENCE</scope>
    <source>
        <strain evidence="1">DSM 53165</strain>
    </source>
</reference>
<accession>A0ABS7TM85</accession>
<evidence type="ECO:0000313" key="2">
    <source>
        <dbReference type="Proteomes" id="UP001139031"/>
    </source>
</evidence>
<dbReference type="EMBL" id="JAIRAU010000005">
    <property type="protein sequence ID" value="MBZ5709315.1"/>
    <property type="molecule type" value="Genomic_DNA"/>
</dbReference>
<protein>
    <submittedName>
        <fullName evidence="1">Uncharacterized protein</fullName>
    </submittedName>
</protein>
<sequence>MIPFNEPTTLRIDLTLEPSTGRAFDAVVAGDLKNKPFAVCAVKVLRGLKYPRYAGEGQLKNLELKL</sequence>
<keyword evidence="2" id="KW-1185">Reference proteome</keyword>
<gene>
    <name evidence="1" type="ORF">K7C98_08585</name>
</gene>